<comment type="caution">
    <text evidence="1">The sequence shown here is derived from an EMBL/GenBank/DDBJ whole genome shotgun (WGS) entry which is preliminary data.</text>
</comment>
<accession>X1VWS1</accession>
<name>X1VWS1_9ZZZZ</name>
<reference evidence="1" key="1">
    <citation type="journal article" date="2014" name="Front. Microbiol.">
        <title>High frequency of phylogenetically diverse reductive dehalogenase-homologous genes in deep subseafloor sedimentary metagenomes.</title>
        <authorList>
            <person name="Kawai M."/>
            <person name="Futagami T."/>
            <person name="Toyoda A."/>
            <person name="Takaki Y."/>
            <person name="Nishi S."/>
            <person name="Hori S."/>
            <person name="Arai W."/>
            <person name="Tsubouchi T."/>
            <person name="Morono Y."/>
            <person name="Uchiyama I."/>
            <person name="Ito T."/>
            <person name="Fujiyama A."/>
            <person name="Inagaki F."/>
            <person name="Takami H."/>
        </authorList>
    </citation>
    <scope>NUCLEOTIDE SEQUENCE</scope>
    <source>
        <strain evidence="1">Expedition CK06-06</strain>
    </source>
</reference>
<gene>
    <name evidence="1" type="ORF">S12H4_59057</name>
</gene>
<evidence type="ECO:0000313" key="1">
    <source>
        <dbReference type="EMBL" id="GAJ23101.1"/>
    </source>
</evidence>
<dbReference type="AlphaFoldDB" id="X1VWS1"/>
<proteinExistence type="predicted"/>
<sequence length="70" mass="7786">MKKHGLNYKKSLALIFTRLATPGTFGDSAVINGTSELKNTIDKTKIFISLSQEGLIENVELRFDEVENSL</sequence>
<organism evidence="1">
    <name type="scientific">marine sediment metagenome</name>
    <dbReference type="NCBI Taxonomy" id="412755"/>
    <lineage>
        <taxon>unclassified sequences</taxon>
        <taxon>metagenomes</taxon>
        <taxon>ecological metagenomes</taxon>
    </lineage>
</organism>
<dbReference type="EMBL" id="BARW01038492">
    <property type="protein sequence ID" value="GAJ23101.1"/>
    <property type="molecule type" value="Genomic_DNA"/>
</dbReference>
<protein>
    <submittedName>
        <fullName evidence="1">Uncharacterized protein</fullName>
    </submittedName>
</protein>